<dbReference type="Gene3D" id="3.30.1540.10">
    <property type="entry name" value="formyl-coa transferase, domain 3"/>
    <property type="match status" value="1"/>
</dbReference>
<dbReference type="GO" id="GO:0008410">
    <property type="term" value="F:CoA-transferase activity"/>
    <property type="evidence" value="ECO:0007669"/>
    <property type="project" value="TreeGrafter"/>
</dbReference>
<dbReference type="Gene3D" id="3.40.50.10540">
    <property type="entry name" value="Crotonobetainyl-coa:carnitine coa-transferase, domain 1"/>
    <property type="match status" value="1"/>
</dbReference>
<dbReference type="PANTHER" id="PTHR48207">
    <property type="entry name" value="SUCCINATE--HYDROXYMETHYLGLUTARATE COA-TRANSFERASE"/>
    <property type="match status" value="1"/>
</dbReference>
<sequence length="406" mass="43979">MTQQAPVNTVVKPLTGIRIVDFTRVLAGPYCAMLLADLGAEVVKIEIPGTGDPLRVQGPPYHAGIGVTFLATNRNKRSVTVDMQTQEGKELAYQLCMHADVVLENFRPDVMPRLGLGYERLSAQRPELIYASISGLGADGPDHLQGAFDLTIQALGGYMSITGERDGAPVKLGTSAFDIVAGMNCYAAVLAALLQRKETGLGQKVETSLLEGEVAFLANVALEYQLTDKIPGKWGSEHSQLVPYKAFQAKDGWLVVAAGYQNQFAAFLGVLEREDLLVDKRYASEADRVLNRDTLYATLDDEVARHSVEGLLGRLEAARVPCAPVNDLSQVFTHRQVRHRQMLCEVEHPGYGKLPQVGAAAKFSAFDVAAQWTAPPTLGEHTSEVLGEWLGLDDGRIAALREVGAI</sequence>
<comment type="caution">
    <text evidence="2">The sequence shown here is derived from an EMBL/GenBank/DDBJ whole genome shotgun (WGS) entry which is preliminary data.</text>
</comment>
<keyword evidence="1 2" id="KW-0808">Transferase</keyword>
<dbReference type="Proteomes" id="UP000216885">
    <property type="component" value="Unassembled WGS sequence"/>
</dbReference>
<evidence type="ECO:0000313" key="2">
    <source>
        <dbReference type="EMBL" id="OZI57579.1"/>
    </source>
</evidence>
<dbReference type="InterPro" id="IPR050483">
    <property type="entry name" value="CoA-transferase_III_domain"/>
</dbReference>
<protein>
    <submittedName>
        <fullName evidence="2">Formyl-CoA transferase</fullName>
    </submittedName>
</protein>
<dbReference type="InterPro" id="IPR023606">
    <property type="entry name" value="CoA-Trfase_III_dom_1_sf"/>
</dbReference>
<dbReference type="EMBL" id="NEVQ01000012">
    <property type="protein sequence ID" value="OZI57579.1"/>
    <property type="molecule type" value="Genomic_DNA"/>
</dbReference>
<proteinExistence type="predicted"/>
<name>A0A261U6P7_9BORD</name>
<gene>
    <name evidence="2" type="ORF">CAL20_09345</name>
</gene>
<accession>A0A261U6P7</accession>
<dbReference type="RefSeq" id="WP_094820538.1">
    <property type="nucleotide sequence ID" value="NZ_NEVO01000005.1"/>
</dbReference>
<dbReference type="InterPro" id="IPR003673">
    <property type="entry name" value="CoA-Trfase_fam_III"/>
</dbReference>
<evidence type="ECO:0000313" key="3">
    <source>
        <dbReference type="Proteomes" id="UP000216885"/>
    </source>
</evidence>
<dbReference type="Pfam" id="PF02515">
    <property type="entry name" value="CoA_transf_3"/>
    <property type="match status" value="1"/>
</dbReference>
<organism evidence="2 3">
    <name type="scientific">Bordetella genomosp. 4</name>
    <dbReference type="NCBI Taxonomy" id="463044"/>
    <lineage>
        <taxon>Bacteria</taxon>
        <taxon>Pseudomonadati</taxon>
        <taxon>Pseudomonadota</taxon>
        <taxon>Betaproteobacteria</taxon>
        <taxon>Burkholderiales</taxon>
        <taxon>Alcaligenaceae</taxon>
        <taxon>Bordetella</taxon>
    </lineage>
</organism>
<dbReference type="PANTHER" id="PTHR48207:SF3">
    <property type="entry name" value="SUCCINATE--HYDROXYMETHYLGLUTARATE COA-TRANSFERASE"/>
    <property type="match status" value="1"/>
</dbReference>
<keyword evidence="3" id="KW-1185">Reference proteome</keyword>
<dbReference type="AlphaFoldDB" id="A0A261U6P7"/>
<dbReference type="SUPFAM" id="SSF89796">
    <property type="entry name" value="CoA-transferase family III (CaiB/BaiF)"/>
    <property type="match status" value="1"/>
</dbReference>
<dbReference type="OrthoDB" id="9797653at2"/>
<evidence type="ECO:0000256" key="1">
    <source>
        <dbReference type="ARBA" id="ARBA00022679"/>
    </source>
</evidence>
<reference evidence="2 3" key="1">
    <citation type="submission" date="2017-05" db="EMBL/GenBank/DDBJ databases">
        <title>Complete and WGS of Bordetella genogroups.</title>
        <authorList>
            <person name="Spilker T."/>
            <person name="LiPuma J."/>
        </authorList>
    </citation>
    <scope>NUCLEOTIDE SEQUENCE [LARGE SCALE GENOMIC DNA]</scope>
    <source>
        <strain evidence="2 3">AU9919</strain>
    </source>
</reference>
<dbReference type="InterPro" id="IPR044855">
    <property type="entry name" value="CoA-Trfase_III_dom3_sf"/>
</dbReference>